<dbReference type="RefSeq" id="WP_165329644.1">
    <property type="nucleotide sequence ID" value="NZ_JAAKZW010000001.1"/>
</dbReference>
<evidence type="ECO:0008006" key="4">
    <source>
        <dbReference type="Google" id="ProtNLM"/>
    </source>
</evidence>
<organism evidence="2 3">
    <name type="scientific">Streptomyces mesophilus</name>
    <dbReference type="NCBI Taxonomy" id="1775132"/>
    <lineage>
        <taxon>Bacteria</taxon>
        <taxon>Bacillati</taxon>
        <taxon>Actinomycetota</taxon>
        <taxon>Actinomycetes</taxon>
        <taxon>Kitasatosporales</taxon>
        <taxon>Streptomycetaceae</taxon>
        <taxon>Streptomyces</taxon>
    </lineage>
</organism>
<evidence type="ECO:0000313" key="2">
    <source>
        <dbReference type="EMBL" id="NGO74122.1"/>
    </source>
</evidence>
<dbReference type="InterPro" id="IPR011990">
    <property type="entry name" value="TPR-like_helical_dom_sf"/>
</dbReference>
<sequence length="467" mass="51031">MAHPKRANSALPILLRETGLTGGELARHVNELGRSQGIRLNYDRTTVAHWLTGSRPRPPVPALVAQVLSRKAGRLIRPTDTGLVEHTPEPDSPPSAGPFAGRPDPVDQLLELCRTDADPVRCGILTRALYELPDSPTERWPADALPDLQQSAAVPLVGRARTADADFLHGLVEIFAQLDERYGGGRGRQALAACLRHDAVRYLVSVAPPELGARLLTATAQLTHRLAGMHLDMSAHGAAQQYHRAALALAHRADDRDTYARILSSMSEQASLLRHDHYALELAVAAVDSAGTFVAADTHALVLTRRGVARAVCGDMPGAMADMYRAASHLDPDARTPESPLAHPRSDLYHQWARLYESQGSHPRAATALQSSLQHRNDPWSRTYALTQARLARLLVRIGHLEAACKHTAAFLDQQHHFDSAQVRQTLAQLHQQFRPFHRQASARTVLQRLDAAQAAYTDAVRAVALS</sequence>
<dbReference type="AlphaFoldDB" id="A0A6G4XAE2"/>
<name>A0A6G4XAE2_9ACTN</name>
<dbReference type="Gene3D" id="1.25.40.10">
    <property type="entry name" value="Tetratricopeptide repeat domain"/>
    <property type="match status" value="1"/>
</dbReference>
<dbReference type="EMBL" id="JAAKZW010000001">
    <property type="protein sequence ID" value="NGO74122.1"/>
    <property type="molecule type" value="Genomic_DNA"/>
</dbReference>
<dbReference type="SUPFAM" id="SSF48452">
    <property type="entry name" value="TPR-like"/>
    <property type="match status" value="1"/>
</dbReference>
<evidence type="ECO:0000256" key="1">
    <source>
        <dbReference type="SAM" id="MobiDB-lite"/>
    </source>
</evidence>
<proteinExistence type="predicted"/>
<comment type="caution">
    <text evidence="2">The sequence shown here is derived from an EMBL/GenBank/DDBJ whole genome shotgun (WGS) entry which is preliminary data.</text>
</comment>
<evidence type="ECO:0000313" key="3">
    <source>
        <dbReference type="Proteomes" id="UP000481109"/>
    </source>
</evidence>
<gene>
    <name evidence="2" type="ORF">G6045_00225</name>
</gene>
<reference evidence="2 3" key="1">
    <citation type="submission" date="2020-02" db="EMBL/GenBank/DDBJ databases">
        <title>Whole-genome analyses of novel actinobacteria.</title>
        <authorList>
            <person name="Sahin N."/>
            <person name="Tokatli A."/>
        </authorList>
    </citation>
    <scope>NUCLEOTIDE SEQUENCE [LARGE SCALE GENOMIC DNA]</scope>
    <source>
        <strain evidence="2 3">YC504</strain>
    </source>
</reference>
<keyword evidence="3" id="KW-1185">Reference proteome</keyword>
<dbReference type="Proteomes" id="UP000481109">
    <property type="component" value="Unassembled WGS sequence"/>
</dbReference>
<protein>
    <recommendedName>
        <fullName evidence="4">Transcriptional regulator</fullName>
    </recommendedName>
</protein>
<accession>A0A6G4XAE2</accession>
<feature type="region of interest" description="Disordered" evidence="1">
    <location>
        <begin position="79"/>
        <end position="104"/>
    </location>
</feature>